<evidence type="ECO:0000256" key="1">
    <source>
        <dbReference type="SAM" id="Phobius"/>
    </source>
</evidence>
<dbReference type="Pfam" id="PF10745">
    <property type="entry name" value="DUF2530"/>
    <property type="match status" value="1"/>
</dbReference>
<dbReference type="AlphaFoldDB" id="A0A2T0ZXP3"/>
<evidence type="ECO:0000313" key="3">
    <source>
        <dbReference type="Proteomes" id="UP000237752"/>
    </source>
</evidence>
<accession>A0A2T0ZXP3</accession>
<dbReference type="EMBL" id="PVUE01000011">
    <property type="protein sequence ID" value="PRZ41129.1"/>
    <property type="molecule type" value="Genomic_DNA"/>
</dbReference>
<organism evidence="2 3">
    <name type="scientific">Antricoccus suffuscus</name>
    <dbReference type="NCBI Taxonomy" id="1629062"/>
    <lineage>
        <taxon>Bacteria</taxon>
        <taxon>Bacillati</taxon>
        <taxon>Actinomycetota</taxon>
        <taxon>Actinomycetes</taxon>
        <taxon>Geodermatophilales</taxon>
        <taxon>Antricoccaceae</taxon>
        <taxon>Antricoccus</taxon>
    </lineage>
</organism>
<evidence type="ECO:0000313" key="2">
    <source>
        <dbReference type="EMBL" id="PRZ41129.1"/>
    </source>
</evidence>
<protein>
    <submittedName>
        <fullName evidence="2">Uncharacterized protein DUF2530</fullName>
    </submittedName>
</protein>
<dbReference type="InterPro" id="IPR019681">
    <property type="entry name" value="DUF2530"/>
</dbReference>
<proteinExistence type="predicted"/>
<keyword evidence="1" id="KW-1133">Transmembrane helix</keyword>
<keyword evidence="1" id="KW-0812">Transmembrane</keyword>
<feature type="transmembrane region" description="Helical" evidence="1">
    <location>
        <begin position="51"/>
        <end position="71"/>
    </location>
</feature>
<dbReference type="Proteomes" id="UP000237752">
    <property type="component" value="Unassembled WGS sequence"/>
</dbReference>
<sequence>MTDDHPLKPAPPPRQVDTARIVRLGVALFALAVVVLLLLPWSRDGADNRVWLWTAVAGVVLGLAGLLVMRWQKAPVADQSRKPAHSKK</sequence>
<comment type="caution">
    <text evidence="2">The sequence shown here is derived from an EMBL/GenBank/DDBJ whole genome shotgun (WGS) entry which is preliminary data.</text>
</comment>
<keyword evidence="3" id="KW-1185">Reference proteome</keyword>
<keyword evidence="1" id="KW-0472">Membrane</keyword>
<dbReference type="RefSeq" id="WP_106349517.1">
    <property type="nucleotide sequence ID" value="NZ_PVUE01000011.1"/>
</dbReference>
<feature type="transmembrane region" description="Helical" evidence="1">
    <location>
        <begin position="21"/>
        <end position="39"/>
    </location>
</feature>
<reference evidence="2 3" key="1">
    <citation type="submission" date="2018-03" db="EMBL/GenBank/DDBJ databases">
        <title>Genomic Encyclopedia of Archaeal and Bacterial Type Strains, Phase II (KMG-II): from individual species to whole genera.</title>
        <authorList>
            <person name="Goeker M."/>
        </authorList>
    </citation>
    <scope>NUCLEOTIDE SEQUENCE [LARGE SCALE GENOMIC DNA]</scope>
    <source>
        <strain evidence="2 3">DSM 100065</strain>
    </source>
</reference>
<name>A0A2T0ZXP3_9ACTN</name>
<gene>
    <name evidence="2" type="ORF">CLV47_1115</name>
</gene>